<dbReference type="EMBL" id="BK016180">
    <property type="protein sequence ID" value="DAG00437.1"/>
    <property type="molecule type" value="Genomic_DNA"/>
</dbReference>
<accession>A0A8S5V146</accession>
<sequence>MKKNISYNRTAIVNQGGQVSSITISRAIEIGTVDKNITTASLEEDEDYRPDCFYVIPLTEGTIKVRLVGGREDYTISEAEVTANLGLPIPYLVEMVYKDGTTSELNIGW</sequence>
<organism evidence="1">
    <name type="scientific">Siphoviridae sp. ct3r22</name>
    <dbReference type="NCBI Taxonomy" id="2825325"/>
    <lineage>
        <taxon>Viruses</taxon>
        <taxon>Duplodnaviria</taxon>
        <taxon>Heunggongvirae</taxon>
        <taxon>Uroviricota</taxon>
        <taxon>Caudoviricetes</taxon>
    </lineage>
</organism>
<name>A0A8S5V146_9CAUD</name>
<evidence type="ECO:0000313" key="1">
    <source>
        <dbReference type="EMBL" id="DAG00437.1"/>
    </source>
</evidence>
<reference evidence="1" key="1">
    <citation type="journal article" date="2021" name="Proc. Natl. Acad. Sci. U.S.A.">
        <title>A Catalog of Tens of Thousands of Viruses from Human Metagenomes Reveals Hidden Associations with Chronic Diseases.</title>
        <authorList>
            <person name="Tisza M.J."/>
            <person name="Buck C.B."/>
        </authorList>
    </citation>
    <scope>NUCLEOTIDE SEQUENCE</scope>
    <source>
        <strain evidence="1">Ct3r22</strain>
    </source>
</reference>
<proteinExistence type="predicted"/>
<protein>
    <submittedName>
        <fullName evidence="1">Uncharacterized protein</fullName>
    </submittedName>
</protein>